<name>A0ABX6QS98_9HYPH</name>
<dbReference type="InterPro" id="IPR036390">
    <property type="entry name" value="WH_DNA-bd_sf"/>
</dbReference>
<dbReference type="InterPro" id="IPR036388">
    <property type="entry name" value="WH-like_DNA-bd_sf"/>
</dbReference>
<dbReference type="RefSeq" id="WP_138285990.1">
    <property type="nucleotide sequence ID" value="NZ_CP058350.1"/>
</dbReference>
<dbReference type="Pfam" id="PF13412">
    <property type="entry name" value="HTH_24"/>
    <property type="match status" value="1"/>
</dbReference>
<dbReference type="Proteomes" id="UP000308530">
    <property type="component" value="Chromosome"/>
</dbReference>
<dbReference type="InterPro" id="IPR043129">
    <property type="entry name" value="ATPase_NBD"/>
</dbReference>
<dbReference type="Gene3D" id="3.30.420.40">
    <property type="match status" value="2"/>
</dbReference>
<dbReference type="Gene3D" id="1.10.10.10">
    <property type="entry name" value="Winged helix-like DNA-binding domain superfamily/Winged helix DNA-binding domain"/>
    <property type="match status" value="1"/>
</dbReference>
<gene>
    <name evidence="1" type="ORF">FE840_006675</name>
</gene>
<evidence type="ECO:0000313" key="2">
    <source>
        <dbReference type="Proteomes" id="UP000308530"/>
    </source>
</evidence>
<dbReference type="Pfam" id="PF00480">
    <property type="entry name" value="ROK"/>
    <property type="match status" value="1"/>
</dbReference>
<dbReference type="CDD" id="cd23763">
    <property type="entry name" value="ASKHA_ATPase_ROK"/>
    <property type="match status" value="1"/>
</dbReference>
<dbReference type="InterPro" id="IPR000600">
    <property type="entry name" value="ROK"/>
</dbReference>
<dbReference type="SUPFAM" id="SSF46785">
    <property type="entry name" value="Winged helix' DNA-binding domain"/>
    <property type="match status" value="1"/>
</dbReference>
<dbReference type="SUPFAM" id="SSF53067">
    <property type="entry name" value="Actin-like ATPase domain"/>
    <property type="match status" value="1"/>
</dbReference>
<dbReference type="PANTHER" id="PTHR18964">
    <property type="entry name" value="ROK (REPRESSOR, ORF, KINASE) FAMILY"/>
    <property type="match status" value="1"/>
</dbReference>
<dbReference type="EMBL" id="CP058350">
    <property type="protein sequence ID" value="QLF71307.1"/>
    <property type="molecule type" value="Genomic_DNA"/>
</dbReference>
<sequence>MENASWSTAGGGANQVRVRAYNERLVLSLVRQNQGYSKADIARKTGLSAQTVSVIMRSLEKDELLIRGAPVRGRVGQPSIPMYLNPEAVFSFGVKMGRRSADLVLMDFVGQIRKSRHMTYPYPMPDALLAFICQGIAAIEQELTPKQLGNIAGVGIAAPFELWNWAEEVGAPEGVMDVWRDVDLQADVASRIEHPVYLRNDATSACGAELVFGVGPRYPDFVYFYVGSFIGGGVVVNSSLFVGRTGTAGAIGPLPVRDKQGKTRQLLEIASIFVLENLLRERGIDPQPLWYAADEWIDFGEPLEIWIRDTANALAQAVVAAASIIDFSAAIIDGGFPSWVRERIVAATIEALEELDLQGIVRPDIVGGAVGAQARAIGGASLPIFDRYLLDQAVLFKEIHNAEGN</sequence>
<protein>
    <submittedName>
        <fullName evidence="1">ROK family transcriptional regulator</fullName>
    </submittedName>
</protein>
<keyword evidence="2" id="KW-1185">Reference proteome</keyword>
<proteinExistence type="predicted"/>
<evidence type="ECO:0000313" key="1">
    <source>
        <dbReference type="EMBL" id="QLF71307.1"/>
    </source>
</evidence>
<organism evidence="1 2">
    <name type="scientific">Peteryoungia desertarenae</name>
    <dbReference type="NCBI Taxonomy" id="1813451"/>
    <lineage>
        <taxon>Bacteria</taxon>
        <taxon>Pseudomonadati</taxon>
        <taxon>Pseudomonadota</taxon>
        <taxon>Alphaproteobacteria</taxon>
        <taxon>Hyphomicrobiales</taxon>
        <taxon>Rhizobiaceae</taxon>
        <taxon>Peteryoungia</taxon>
    </lineage>
</organism>
<accession>A0ABX6QS98</accession>
<dbReference type="PANTHER" id="PTHR18964:SF169">
    <property type="entry name" value="N-ACETYLMANNOSAMINE KINASE"/>
    <property type="match status" value="1"/>
</dbReference>
<reference evidence="1 2" key="1">
    <citation type="submission" date="2020-06" db="EMBL/GenBank/DDBJ databases">
        <title>Genome sequence of Rhizobium sp strain ADMK78.</title>
        <authorList>
            <person name="Rahi P."/>
        </authorList>
    </citation>
    <scope>NUCLEOTIDE SEQUENCE [LARGE SCALE GENOMIC DNA]</scope>
    <source>
        <strain evidence="1 2">ADMK78</strain>
    </source>
</reference>